<evidence type="ECO:0000313" key="1">
    <source>
        <dbReference type="EMBL" id="AJF07316.1"/>
    </source>
</evidence>
<accession>A0A0B5FUM4</accession>
<name>A0A0B5FUM4_9BACT</name>
<protein>
    <submittedName>
        <fullName evidence="1">Uncharacterized protein</fullName>
    </submittedName>
</protein>
<gene>
    <name evidence="1" type="ORF">GSUB_13140</name>
</gene>
<reference evidence="1 2" key="1">
    <citation type="journal article" date="2015" name="Genome Announc.">
        <title>Genomes of Geoalkalibacter ferrihydriticus Z-0531T and Geoalkalibacter subterraneus Red1T, Two Haloalkaliphilic Metal-Reducing Deltaproteobacteria.</title>
        <authorList>
            <person name="Badalamenti J.P."/>
            <person name="Krajmalnik-Brown R."/>
            <person name="Torres C.I."/>
            <person name="Bond D.R."/>
        </authorList>
    </citation>
    <scope>NUCLEOTIDE SEQUENCE [LARGE SCALE GENOMIC DNA]</scope>
    <source>
        <strain evidence="1 2">Red1</strain>
    </source>
</reference>
<keyword evidence="2" id="KW-1185">Reference proteome</keyword>
<evidence type="ECO:0000313" key="2">
    <source>
        <dbReference type="Proteomes" id="UP000035036"/>
    </source>
</evidence>
<organism evidence="1 2">
    <name type="scientific">Geoalkalibacter subterraneus</name>
    <dbReference type="NCBI Taxonomy" id="483547"/>
    <lineage>
        <taxon>Bacteria</taxon>
        <taxon>Pseudomonadati</taxon>
        <taxon>Thermodesulfobacteriota</taxon>
        <taxon>Desulfuromonadia</taxon>
        <taxon>Desulfuromonadales</taxon>
        <taxon>Geoalkalibacteraceae</taxon>
        <taxon>Geoalkalibacter</taxon>
    </lineage>
</organism>
<sequence length="131" mass="14965">MIPEPQHPNSLFIEKTATFRIGGPRLFIIMLPTINLHRQPRLGAIKIEHITIHRMLPPELAATQLPPPQMPPQQPLRISQIAAQITRRVQQGIGDRGWRPGIWMTFIGHKKTSQSMDERIIYRAGTARGKR</sequence>
<dbReference type="AlphaFoldDB" id="A0A0B5FUM4"/>
<dbReference type="KEGG" id="gsb:GSUB_13140"/>
<dbReference type="EMBL" id="CP010311">
    <property type="protein sequence ID" value="AJF07316.1"/>
    <property type="molecule type" value="Genomic_DNA"/>
</dbReference>
<dbReference type="HOGENOM" id="CLU_1924569_0_0_7"/>
<proteinExistence type="predicted"/>
<dbReference type="Proteomes" id="UP000035036">
    <property type="component" value="Chromosome"/>
</dbReference>